<dbReference type="EC" id="5.2.1.8" evidence="2"/>
<evidence type="ECO:0000313" key="7">
    <source>
        <dbReference type="EMBL" id="QDU86680.1"/>
    </source>
</evidence>
<gene>
    <name evidence="7" type="primary">ppiB_1</name>
    <name evidence="7" type="ORF">Pla175_00300</name>
</gene>
<evidence type="ECO:0000256" key="1">
    <source>
        <dbReference type="ARBA" id="ARBA00007365"/>
    </source>
</evidence>
<dbReference type="Gene3D" id="2.40.100.10">
    <property type="entry name" value="Cyclophilin-like"/>
    <property type="match status" value="1"/>
</dbReference>
<dbReference type="PRINTS" id="PR00153">
    <property type="entry name" value="CSAPPISMRASE"/>
</dbReference>
<dbReference type="InterPro" id="IPR002130">
    <property type="entry name" value="Cyclophilin-type_PPIase_dom"/>
</dbReference>
<dbReference type="PROSITE" id="PS50072">
    <property type="entry name" value="CSA_PPIASE_2"/>
    <property type="match status" value="1"/>
</dbReference>
<evidence type="ECO:0000256" key="5">
    <source>
        <dbReference type="SAM" id="SignalP"/>
    </source>
</evidence>
<dbReference type="InterPro" id="IPR044666">
    <property type="entry name" value="Cyclophilin_A-like"/>
</dbReference>
<dbReference type="PANTHER" id="PTHR45625:SF4">
    <property type="entry name" value="PEPTIDYLPROLYL ISOMERASE DOMAIN AND WD REPEAT-CONTAINING PROTEIN 1"/>
    <property type="match status" value="1"/>
</dbReference>
<evidence type="ECO:0000256" key="3">
    <source>
        <dbReference type="ARBA" id="ARBA00023110"/>
    </source>
</evidence>
<dbReference type="PANTHER" id="PTHR45625">
    <property type="entry name" value="PEPTIDYL-PROLYL CIS-TRANS ISOMERASE-RELATED"/>
    <property type="match status" value="1"/>
</dbReference>
<keyword evidence="3" id="KW-0697">Rotamase</keyword>
<protein>
    <recommendedName>
        <fullName evidence="2">peptidylprolyl isomerase</fullName>
        <ecNumber evidence="2">5.2.1.8</ecNumber>
    </recommendedName>
</protein>
<name>A0A518D5C8_9BACT</name>
<dbReference type="GO" id="GO:0006457">
    <property type="term" value="P:protein folding"/>
    <property type="evidence" value="ECO:0007669"/>
    <property type="project" value="InterPro"/>
</dbReference>
<evidence type="ECO:0000313" key="8">
    <source>
        <dbReference type="Proteomes" id="UP000317429"/>
    </source>
</evidence>
<dbReference type="RefSeq" id="WP_197527169.1">
    <property type="nucleotide sequence ID" value="NZ_CP036291.1"/>
</dbReference>
<dbReference type="GO" id="GO:0003755">
    <property type="term" value="F:peptidyl-prolyl cis-trans isomerase activity"/>
    <property type="evidence" value="ECO:0007669"/>
    <property type="project" value="UniProtKB-KW"/>
</dbReference>
<dbReference type="Pfam" id="PF00160">
    <property type="entry name" value="Pro_isomerase"/>
    <property type="match status" value="1"/>
</dbReference>
<keyword evidence="5" id="KW-0732">Signal</keyword>
<organism evidence="7 8">
    <name type="scientific">Pirellulimonas nuda</name>
    <dbReference type="NCBI Taxonomy" id="2528009"/>
    <lineage>
        <taxon>Bacteria</taxon>
        <taxon>Pseudomonadati</taxon>
        <taxon>Planctomycetota</taxon>
        <taxon>Planctomycetia</taxon>
        <taxon>Pirellulales</taxon>
        <taxon>Lacipirellulaceae</taxon>
        <taxon>Pirellulimonas</taxon>
    </lineage>
</organism>
<evidence type="ECO:0000259" key="6">
    <source>
        <dbReference type="PROSITE" id="PS50072"/>
    </source>
</evidence>
<feature type="domain" description="PPIase cyclophilin-type" evidence="6">
    <location>
        <begin position="234"/>
        <end position="380"/>
    </location>
</feature>
<dbReference type="AlphaFoldDB" id="A0A518D5C8"/>
<dbReference type="EMBL" id="CP036291">
    <property type="protein sequence ID" value="QDU86680.1"/>
    <property type="molecule type" value="Genomic_DNA"/>
</dbReference>
<dbReference type="KEGG" id="pnd:Pla175_00300"/>
<comment type="similarity">
    <text evidence="1">Belongs to the cyclophilin-type PPIase family.</text>
</comment>
<sequence length="390" mass="42743" precursor="true">MKLNTQLVLSIGLILSASTTLAQEAQPAPAVAKFDKELADYRGALANIEKLNGEFQTAGEARRAELNKEVAAQVLAAKGELSEMIDAAIAAHQADPKADQRITDLLLTIARYDIIGAGEAEGGDQYERGLRVVNALIEGGNDQLELPVWGLVAAFVTNDFDLAEKYRDLAIEKGAFSKAPDEKDAAAQAVMAMAMNFAGQIDAQRQLWNAEQKIREAEAKADNLPRVKLTTTKGDIVVELFEDQAPQATANFITLAKKDFYKDVKFHRVLPRFMAQGGDPKGTGSGGPGYNIPCECYREDYRRHFRGTLSMAHAGRDTGGSQFFLTFVPTPNLDGKHTAFGRVVEGMEVLADLQRIDPQQPKGEVPDRILKAEVLRDRGHGYKFKKLPER</sequence>
<reference evidence="7 8" key="1">
    <citation type="submission" date="2019-02" db="EMBL/GenBank/DDBJ databases">
        <title>Deep-cultivation of Planctomycetes and their phenomic and genomic characterization uncovers novel biology.</title>
        <authorList>
            <person name="Wiegand S."/>
            <person name="Jogler M."/>
            <person name="Boedeker C."/>
            <person name="Pinto D."/>
            <person name="Vollmers J."/>
            <person name="Rivas-Marin E."/>
            <person name="Kohn T."/>
            <person name="Peeters S.H."/>
            <person name="Heuer A."/>
            <person name="Rast P."/>
            <person name="Oberbeckmann S."/>
            <person name="Bunk B."/>
            <person name="Jeske O."/>
            <person name="Meyerdierks A."/>
            <person name="Storesund J.E."/>
            <person name="Kallscheuer N."/>
            <person name="Luecker S."/>
            <person name="Lage O.M."/>
            <person name="Pohl T."/>
            <person name="Merkel B.J."/>
            <person name="Hornburger P."/>
            <person name="Mueller R.-W."/>
            <person name="Bruemmer F."/>
            <person name="Labrenz M."/>
            <person name="Spormann A.M."/>
            <person name="Op den Camp H."/>
            <person name="Overmann J."/>
            <person name="Amann R."/>
            <person name="Jetten M.S.M."/>
            <person name="Mascher T."/>
            <person name="Medema M.H."/>
            <person name="Devos D.P."/>
            <person name="Kaster A.-K."/>
            <person name="Ovreas L."/>
            <person name="Rohde M."/>
            <person name="Galperin M.Y."/>
            <person name="Jogler C."/>
        </authorList>
    </citation>
    <scope>NUCLEOTIDE SEQUENCE [LARGE SCALE GENOMIC DNA]</scope>
    <source>
        <strain evidence="7 8">Pla175</strain>
    </source>
</reference>
<dbReference type="CDD" id="cd00317">
    <property type="entry name" value="cyclophilin"/>
    <property type="match status" value="1"/>
</dbReference>
<dbReference type="InterPro" id="IPR020892">
    <property type="entry name" value="Cyclophilin-type_PPIase_CS"/>
</dbReference>
<evidence type="ECO:0000256" key="4">
    <source>
        <dbReference type="ARBA" id="ARBA00023235"/>
    </source>
</evidence>
<keyword evidence="8" id="KW-1185">Reference proteome</keyword>
<keyword evidence="4 7" id="KW-0413">Isomerase</keyword>
<proteinExistence type="inferred from homology"/>
<feature type="signal peptide" evidence="5">
    <location>
        <begin position="1"/>
        <end position="22"/>
    </location>
</feature>
<dbReference type="Proteomes" id="UP000317429">
    <property type="component" value="Chromosome"/>
</dbReference>
<feature type="chain" id="PRO_5022071458" description="peptidylprolyl isomerase" evidence="5">
    <location>
        <begin position="23"/>
        <end position="390"/>
    </location>
</feature>
<evidence type="ECO:0000256" key="2">
    <source>
        <dbReference type="ARBA" id="ARBA00013194"/>
    </source>
</evidence>
<dbReference type="SUPFAM" id="SSF50891">
    <property type="entry name" value="Cyclophilin-like"/>
    <property type="match status" value="1"/>
</dbReference>
<dbReference type="PROSITE" id="PS00170">
    <property type="entry name" value="CSA_PPIASE_1"/>
    <property type="match status" value="1"/>
</dbReference>
<accession>A0A518D5C8</accession>
<dbReference type="InterPro" id="IPR029000">
    <property type="entry name" value="Cyclophilin-like_dom_sf"/>
</dbReference>